<reference evidence="8" key="1">
    <citation type="journal article" date="2020" name="BMC Genomics">
        <title>Correction to: Identification and distribution of gene clusters required for synthesis of sphingolipid metabolism inhibitors in diverse species of the filamentous fungus Fusarium.</title>
        <authorList>
            <person name="Kim H.S."/>
            <person name="Lohmar J.M."/>
            <person name="Busman M."/>
            <person name="Brown D.W."/>
            <person name="Naumann T.A."/>
            <person name="Divon H.H."/>
            <person name="Lysoe E."/>
            <person name="Uhlig S."/>
            <person name="Proctor R.H."/>
        </authorList>
    </citation>
    <scope>NUCLEOTIDE SEQUENCE</scope>
    <source>
        <strain evidence="8">NRRL 22465</strain>
    </source>
</reference>
<dbReference type="PANTHER" id="PTHR11699">
    <property type="entry name" value="ALDEHYDE DEHYDROGENASE-RELATED"/>
    <property type="match status" value="1"/>
</dbReference>
<dbReference type="SUPFAM" id="SSF53720">
    <property type="entry name" value="ALDH-like"/>
    <property type="match status" value="1"/>
</dbReference>
<feature type="region of interest" description="Disordered" evidence="4">
    <location>
        <begin position="1"/>
        <end position="31"/>
    </location>
</feature>
<evidence type="ECO:0000256" key="5">
    <source>
        <dbReference type="SAM" id="Phobius"/>
    </source>
</evidence>
<comment type="caution">
    <text evidence="8">The sequence shown here is derived from an EMBL/GenBank/DDBJ whole genome shotgun (WGS) entry which is preliminary data.</text>
</comment>
<dbReference type="EMBL" id="JABEYC010000482">
    <property type="protein sequence ID" value="KAF4976852.1"/>
    <property type="molecule type" value="Genomic_DNA"/>
</dbReference>
<dbReference type="InterPro" id="IPR041411">
    <property type="entry name" value="Ldi"/>
</dbReference>
<dbReference type="Pfam" id="PF18566">
    <property type="entry name" value="Ldi"/>
    <property type="match status" value="1"/>
</dbReference>
<organism evidence="8 9">
    <name type="scientific">Fusarium zealandicum</name>
    <dbReference type="NCBI Taxonomy" id="1053134"/>
    <lineage>
        <taxon>Eukaryota</taxon>
        <taxon>Fungi</taxon>
        <taxon>Dikarya</taxon>
        <taxon>Ascomycota</taxon>
        <taxon>Pezizomycotina</taxon>
        <taxon>Sordariomycetes</taxon>
        <taxon>Hypocreomycetidae</taxon>
        <taxon>Hypocreales</taxon>
        <taxon>Nectriaceae</taxon>
        <taxon>Fusarium</taxon>
        <taxon>Fusarium staphyleae species complex</taxon>
    </lineage>
</organism>
<keyword evidence="5" id="KW-1133">Transmembrane helix</keyword>
<dbReference type="InterPro" id="IPR016163">
    <property type="entry name" value="Ald_DH_C"/>
</dbReference>
<dbReference type="Gene3D" id="3.40.605.10">
    <property type="entry name" value="Aldehyde Dehydrogenase, Chain A, domain 1"/>
    <property type="match status" value="1"/>
</dbReference>
<dbReference type="InterPro" id="IPR015590">
    <property type="entry name" value="Aldehyde_DH_dom"/>
</dbReference>
<accession>A0A8H4UHJ9</accession>
<feature type="transmembrane region" description="Helical" evidence="5">
    <location>
        <begin position="184"/>
        <end position="202"/>
    </location>
</feature>
<dbReference type="InterPro" id="IPR016161">
    <property type="entry name" value="Ald_DH/histidinol_DH"/>
</dbReference>
<feature type="domain" description="Linalool dehydratase/isomerase" evidence="7">
    <location>
        <begin position="279"/>
        <end position="577"/>
    </location>
</feature>
<gene>
    <name evidence="8" type="ORF">FZEAL_6536</name>
</gene>
<evidence type="ECO:0000256" key="2">
    <source>
        <dbReference type="ARBA" id="ARBA00024226"/>
    </source>
</evidence>
<keyword evidence="9" id="KW-1185">Reference proteome</keyword>
<name>A0A8H4UHJ9_9HYPO</name>
<evidence type="ECO:0000259" key="6">
    <source>
        <dbReference type="Pfam" id="PF00171"/>
    </source>
</evidence>
<feature type="domain" description="Aldehyde dehydrogenase" evidence="6">
    <location>
        <begin position="701"/>
        <end position="828"/>
    </location>
</feature>
<keyword evidence="5" id="KW-0812">Transmembrane</keyword>
<keyword evidence="5" id="KW-0472">Membrane</keyword>
<evidence type="ECO:0000256" key="1">
    <source>
        <dbReference type="ARBA" id="ARBA00009986"/>
    </source>
</evidence>
<dbReference type="AlphaFoldDB" id="A0A8H4UHJ9"/>
<feature type="transmembrane region" description="Helical" evidence="5">
    <location>
        <begin position="113"/>
        <end position="131"/>
    </location>
</feature>
<dbReference type="OrthoDB" id="9979195at2759"/>
<proteinExistence type="inferred from homology"/>
<dbReference type="InterPro" id="IPR016162">
    <property type="entry name" value="Ald_DH_N"/>
</dbReference>
<dbReference type="EC" id="1.2.1.3" evidence="2"/>
<comment type="similarity">
    <text evidence="1">Belongs to the aldehyde dehydrogenase family.</text>
</comment>
<dbReference type="Gene3D" id="3.40.309.10">
    <property type="entry name" value="Aldehyde Dehydrogenase, Chain A, domain 2"/>
    <property type="match status" value="1"/>
</dbReference>
<evidence type="ECO:0000256" key="4">
    <source>
        <dbReference type="SAM" id="MobiDB-lite"/>
    </source>
</evidence>
<evidence type="ECO:0000256" key="3">
    <source>
        <dbReference type="ARBA" id="ARBA00049194"/>
    </source>
</evidence>
<protein>
    <recommendedName>
        <fullName evidence="2">aldehyde dehydrogenase (NAD(+))</fullName>
        <ecNumber evidence="2">1.2.1.3</ecNumber>
    </recommendedName>
</protein>
<reference evidence="8" key="2">
    <citation type="submission" date="2020-05" db="EMBL/GenBank/DDBJ databases">
        <authorList>
            <person name="Kim H.-S."/>
            <person name="Proctor R.H."/>
            <person name="Brown D.W."/>
        </authorList>
    </citation>
    <scope>NUCLEOTIDE SEQUENCE</scope>
    <source>
        <strain evidence="8">NRRL 22465</strain>
    </source>
</reference>
<comment type="catalytic activity">
    <reaction evidence="3">
        <text>an aldehyde + NAD(+) + H2O = a carboxylate + NADH + 2 H(+)</text>
        <dbReference type="Rhea" id="RHEA:16185"/>
        <dbReference type="ChEBI" id="CHEBI:15377"/>
        <dbReference type="ChEBI" id="CHEBI:15378"/>
        <dbReference type="ChEBI" id="CHEBI:17478"/>
        <dbReference type="ChEBI" id="CHEBI:29067"/>
        <dbReference type="ChEBI" id="CHEBI:57540"/>
        <dbReference type="ChEBI" id="CHEBI:57945"/>
        <dbReference type="EC" id="1.2.1.3"/>
    </reaction>
</comment>
<dbReference type="Proteomes" id="UP000635477">
    <property type="component" value="Unassembled WGS sequence"/>
</dbReference>
<sequence length="837" mass="92367">MSTVTLSKILPATNGVPEDPPSELPSHNPAKIKGQKLNGHLSLQADPKPAVREEPVGDFGWGHWTIQDVLIPANAGRGLVKKYHQQRTLYQYGALSLSGLWAFYNLTNPAYRAAALGFLFPGAGLTAVGTFKSLAAFLFTLVMFPVTIFIWFAMGGITFPISLWVGSSIAAGYMATDSLNENSALLWAVFCYTGIFWLMSNARSLNAAGYSKAQERNKYLVQAVEEQVADATPAPAPGSRELSFETLRHVQHMLERGLTPHDDFSYHDVIDQFQTGAVRYQLYGVVDALSLYQCHYAPNFHGYLSKASQNCIEKSLQKRIMSYWKWESIFGRFTLSDWDPIKKDNIMVTGYLSSAIGLYEQASGDRRYHKKNALEFVVDDGKHYKTNFEGLADALHENMTDNPYCLYPCEPNWTYSLCNLTGMAGLVISDRILGRDLGAKLRNRFERSLEEEFTECDGRILPIRSEFTGLTLPGLCGTLTDCINAMLLTAYLPHIAHRNWAMIRTEFLKYDNKGQLQVKDLKGADKMDPGNYRAGEGSLRAFIAATAAEFGNEKVREEALEQLDNVYFPVEVTNTGSLRNKGLSATTQVIALMARLVKQRDLANATLHGPPAEALSGPLLEDVPFPEVLVAKAFSEDGKKLDLVLYHGKEAGMFRLGFERLVPGKQYSLSTGGTITANQAGKASTEIKVAGRTQIILEPLEGWNVAVGGRVEPPKGYFVSPTVIDCSPDTSRIVVEELFGPIVPLLSFKDEEDVIERANDTSMGLGASIWTNELERANRVAREIQAGTLWLNTHFDLSPTAPFGGHRESGPGTEWGANGLKGVCNVHTLFLNKNIVS</sequence>
<evidence type="ECO:0000313" key="8">
    <source>
        <dbReference type="EMBL" id="KAF4976852.1"/>
    </source>
</evidence>
<evidence type="ECO:0000313" key="9">
    <source>
        <dbReference type="Proteomes" id="UP000635477"/>
    </source>
</evidence>
<feature type="transmembrane region" description="Helical" evidence="5">
    <location>
        <begin position="138"/>
        <end position="164"/>
    </location>
</feature>
<dbReference type="Pfam" id="PF00171">
    <property type="entry name" value="Aldedh"/>
    <property type="match status" value="1"/>
</dbReference>
<dbReference type="GO" id="GO:0004029">
    <property type="term" value="F:aldehyde dehydrogenase (NAD+) activity"/>
    <property type="evidence" value="ECO:0007669"/>
    <property type="project" value="UniProtKB-EC"/>
</dbReference>
<evidence type="ECO:0000259" key="7">
    <source>
        <dbReference type="Pfam" id="PF18566"/>
    </source>
</evidence>